<dbReference type="OrthoDB" id="341259at2759"/>
<feature type="repeat" description="ANK" evidence="1">
    <location>
        <begin position="349"/>
        <end position="381"/>
    </location>
</feature>
<dbReference type="EMBL" id="MU005572">
    <property type="protein sequence ID" value="KAF2689092.1"/>
    <property type="molecule type" value="Genomic_DNA"/>
</dbReference>
<proteinExistence type="predicted"/>
<sequence>MDPLSISASVVAVIEAASGIIKVLDKLWELRHTSLEVVLVRNEITDLCALLDILRDVLTKLSCGVALSIQTAISTLHASVHKVANYISTLERLIIYCLGHPECFLGSKALYVRWARKKKQVLRLQQQIPLQEAIVLNGTKGTGIHTQNIILTTDNFLHEFTKRSHLGKSDSEKDSTVALPRGEEVETGAVIPYRQTQPFGQPLGDKDFVQIRAYPGKDTCSRNCPCQCHVRTKIESPRWLQGLIGTIFCGYNGSPLLEMRPCDYSKCRRCEPTSLSLTYIFPAWFLARALSVTMFWNSFAAPAASMTVHVSNVIPLSSPIFGNIITGSHSGVTDIFSQRLASPFDVDPSGRSLLHWAMDQIQPNISQLLIQSGADPFIVDSTGRFVNPVFSFVQSFFWTNDEQERPSTYVGRGSS</sequence>
<name>A0A6G1JEW8_9PLEO</name>
<evidence type="ECO:0000256" key="1">
    <source>
        <dbReference type="PROSITE-ProRule" id="PRU00023"/>
    </source>
</evidence>
<gene>
    <name evidence="2" type="ORF">K458DRAFT_399919</name>
</gene>
<dbReference type="Gene3D" id="1.25.40.20">
    <property type="entry name" value="Ankyrin repeat-containing domain"/>
    <property type="match status" value="1"/>
</dbReference>
<dbReference type="AlphaFoldDB" id="A0A6G1JEW8"/>
<dbReference type="InterPro" id="IPR036770">
    <property type="entry name" value="Ankyrin_rpt-contain_sf"/>
</dbReference>
<dbReference type="Proteomes" id="UP000799291">
    <property type="component" value="Unassembled WGS sequence"/>
</dbReference>
<dbReference type="PROSITE" id="PS50088">
    <property type="entry name" value="ANK_REPEAT"/>
    <property type="match status" value="1"/>
</dbReference>
<accession>A0A6G1JEW8</accession>
<evidence type="ECO:0000313" key="3">
    <source>
        <dbReference type="Proteomes" id="UP000799291"/>
    </source>
</evidence>
<reference evidence="2" key="1">
    <citation type="journal article" date="2020" name="Stud. Mycol.">
        <title>101 Dothideomycetes genomes: a test case for predicting lifestyles and emergence of pathogens.</title>
        <authorList>
            <person name="Haridas S."/>
            <person name="Albert R."/>
            <person name="Binder M."/>
            <person name="Bloem J."/>
            <person name="Labutti K."/>
            <person name="Salamov A."/>
            <person name="Andreopoulos B."/>
            <person name="Baker S."/>
            <person name="Barry K."/>
            <person name="Bills G."/>
            <person name="Bluhm B."/>
            <person name="Cannon C."/>
            <person name="Castanera R."/>
            <person name="Culley D."/>
            <person name="Daum C."/>
            <person name="Ezra D."/>
            <person name="Gonzalez J."/>
            <person name="Henrissat B."/>
            <person name="Kuo A."/>
            <person name="Liang C."/>
            <person name="Lipzen A."/>
            <person name="Lutzoni F."/>
            <person name="Magnuson J."/>
            <person name="Mondo S."/>
            <person name="Nolan M."/>
            <person name="Ohm R."/>
            <person name="Pangilinan J."/>
            <person name="Park H.-J."/>
            <person name="Ramirez L."/>
            <person name="Alfaro M."/>
            <person name="Sun H."/>
            <person name="Tritt A."/>
            <person name="Yoshinaga Y."/>
            <person name="Zwiers L.-H."/>
            <person name="Turgeon B."/>
            <person name="Goodwin S."/>
            <person name="Spatafora J."/>
            <person name="Crous P."/>
            <person name="Grigoriev I."/>
        </authorList>
    </citation>
    <scope>NUCLEOTIDE SEQUENCE</scope>
    <source>
        <strain evidence="2">CBS 122367</strain>
    </source>
</reference>
<organism evidence="2 3">
    <name type="scientific">Lentithecium fluviatile CBS 122367</name>
    <dbReference type="NCBI Taxonomy" id="1168545"/>
    <lineage>
        <taxon>Eukaryota</taxon>
        <taxon>Fungi</taxon>
        <taxon>Dikarya</taxon>
        <taxon>Ascomycota</taxon>
        <taxon>Pezizomycotina</taxon>
        <taxon>Dothideomycetes</taxon>
        <taxon>Pleosporomycetidae</taxon>
        <taxon>Pleosporales</taxon>
        <taxon>Massarineae</taxon>
        <taxon>Lentitheciaceae</taxon>
        <taxon>Lentithecium</taxon>
    </lineage>
</organism>
<dbReference type="InterPro" id="IPR002110">
    <property type="entry name" value="Ankyrin_rpt"/>
</dbReference>
<keyword evidence="1" id="KW-0040">ANK repeat</keyword>
<keyword evidence="3" id="KW-1185">Reference proteome</keyword>
<protein>
    <submittedName>
        <fullName evidence="2">Uncharacterized protein</fullName>
    </submittedName>
</protein>
<evidence type="ECO:0000313" key="2">
    <source>
        <dbReference type="EMBL" id="KAF2689092.1"/>
    </source>
</evidence>
<dbReference type="PROSITE" id="PS50297">
    <property type="entry name" value="ANK_REP_REGION"/>
    <property type="match status" value="1"/>
</dbReference>